<dbReference type="GO" id="GO:0046872">
    <property type="term" value="F:metal ion binding"/>
    <property type="evidence" value="ECO:0007669"/>
    <property type="project" value="UniProtKB-KW"/>
</dbReference>
<proteinExistence type="predicted"/>
<dbReference type="SUPFAM" id="SSF50022">
    <property type="entry name" value="ISP domain"/>
    <property type="match status" value="1"/>
</dbReference>
<dbReference type="EMBL" id="FNNE01000005">
    <property type="protein sequence ID" value="SDW91238.1"/>
    <property type="molecule type" value="Genomic_DNA"/>
</dbReference>
<dbReference type="GO" id="GO:0051213">
    <property type="term" value="F:dioxygenase activity"/>
    <property type="evidence" value="ECO:0007669"/>
    <property type="project" value="UniProtKB-KW"/>
</dbReference>
<dbReference type="Pfam" id="PF00355">
    <property type="entry name" value="Rieske"/>
    <property type="match status" value="1"/>
</dbReference>
<sequence>MTDSSWHTACALNALEDKQAAEFTLDDTPGFVIAHKGELRAYVNRCPHLGIELNWMPGRFLDAEQCFIQCATHGALFSLDKGLCIAGPCQGEALQQLDTRIDQDQILVRFPE</sequence>
<dbReference type="InterPro" id="IPR017941">
    <property type="entry name" value="Rieske_2Fe-2S"/>
</dbReference>
<dbReference type="Gene3D" id="2.102.10.10">
    <property type="entry name" value="Rieske [2Fe-2S] iron-sulphur domain"/>
    <property type="match status" value="1"/>
</dbReference>
<name>A0A1H2XEV0_9GAMM</name>
<dbReference type="GO" id="GO:0051537">
    <property type="term" value="F:2 iron, 2 sulfur cluster binding"/>
    <property type="evidence" value="ECO:0007669"/>
    <property type="project" value="UniProtKB-KW"/>
</dbReference>
<protein>
    <submittedName>
        <fullName evidence="6">Ferredoxin subunit of nitrite reductase or a ring-hydroxylating dioxygenase</fullName>
    </submittedName>
</protein>
<keyword evidence="4" id="KW-0411">Iron-sulfur</keyword>
<gene>
    <name evidence="6" type="ORF">SAMN04487960_10519</name>
</gene>
<keyword evidence="2" id="KW-0479">Metal-binding</keyword>
<evidence type="ECO:0000256" key="1">
    <source>
        <dbReference type="ARBA" id="ARBA00022714"/>
    </source>
</evidence>
<evidence type="ECO:0000313" key="7">
    <source>
        <dbReference type="Proteomes" id="UP000199675"/>
    </source>
</evidence>
<evidence type="ECO:0000313" key="6">
    <source>
        <dbReference type="EMBL" id="SDW91238.1"/>
    </source>
</evidence>
<dbReference type="AlphaFoldDB" id="A0A1H2XEV0"/>
<keyword evidence="7" id="KW-1185">Reference proteome</keyword>
<dbReference type="STRING" id="488533.SAMN04487960_10519"/>
<keyword evidence="6" id="KW-0223">Dioxygenase</keyword>
<accession>A0A1H2XEV0</accession>
<reference evidence="6 7" key="1">
    <citation type="submission" date="2016-10" db="EMBL/GenBank/DDBJ databases">
        <authorList>
            <person name="de Groot N.N."/>
        </authorList>
    </citation>
    <scope>NUCLEOTIDE SEQUENCE [LARGE SCALE GENOMIC DNA]</scope>
    <source>
        <strain evidence="6 7">CGMCC 1.7059</strain>
    </source>
</reference>
<feature type="domain" description="Rieske" evidence="5">
    <location>
        <begin position="6"/>
        <end position="108"/>
    </location>
</feature>
<dbReference type="OrthoDB" id="9794779at2"/>
<evidence type="ECO:0000256" key="3">
    <source>
        <dbReference type="ARBA" id="ARBA00023004"/>
    </source>
</evidence>
<dbReference type="RefSeq" id="WP_091812604.1">
    <property type="nucleotide sequence ID" value="NZ_FNNE01000005.1"/>
</dbReference>
<dbReference type="InterPro" id="IPR036922">
    <property type="entry name" value="Rieske_2Fe-2S_sf"/>
</dbReference>
<dbReference type="PANTHER" id="PTHR40261">
    <property type="match status" value="1"/>
</dbReference>
<keyword evidence="1" id="KW-0001">2Fe-2S</keyword>
<dbReference type="Proteomes" id="UP000199675">
    <property type="component" value="Unassembled WGS sequence"/>
</dbReference>
<organism evidence="6 7">
    <name type="scientific">Marinobacter mobilis</name>
    <dbReference type="NCBI Taxonomy" id="488533"/>
    <lineage>
        <taxon>Bacteria</taxon>
        <taxon>Pseudomonadati</taxon>
        <taxon>Pseudomonadota</taxon>
        <taxon>Gammaproteobacteria</taxon>
        <taxon>Pseudomonadales</taxon>
        <taxon>Marinobacteraceae</taxon>
        <taxon>Marinobacter</taxon>
    </lineage>
</organism>
<dbReference type="PROSITE" id="PS51296">
    <property type="entry name" value="RIESKE"/>
    <property type="match status" value="1"/>
</dbReference>
<dbReference type="PANTHER" id="PTHR40261:SF1">
    <property type="entry name" value="RIESKE DOMAIN-CONTAINING PROTEIN"/>
    <property type="match status" value="1"/>
</dbReference>
<evidence type="ECO:0000256" key="2">
    <source>
        <dbReference type="ARBA" id="ARBA00022723"/>
    </source>
</evidence>
<keyword evidence="3" id="KW-0408">Iron</keyword>
<dbReference type="CDD" id="cd03467">
    <property type="entry name" value="Rieske"/>
    <property type="match status" value="1"/>
</dbReference>
<keyword evidence="6" id="KW-0560">Oxidoreductase</keyword>
<evidence type="ECO:0000256" key="4">
    <source>
        <dbReference type="ARBA" id="ARBA00023014"/>
    </source>
</evidence>
<evidence type="ECO:0000259" key="5">
    <source>
        <dbReference type="PROSITE" id="PS51296"/>
    </source>
</evidence>